<dbReference type="EMBL" id="CACRXK020006559">
    <property type="protein sequence ID" value="CAB4009744.1"/>
    <property type="molecule type" value="Genomic_DNA"/>
</dbReference>
<name>A0A7D9EGC0_PARCT</name>
<dbReference type="Proteomes" id="UP001152795">
    <property type="component" value="Unassembled WGS sequence"/>
</dbReference>
<evidence type="ECO:0000313" key="1">
    <source>
        <dbReference type="EMBL" id="CAB4009744.1"/>
    </source>
</evidence>
<protein>
    <submittedName>
        <fullName evidence="1">Uncharacterized protein</fullName>
    </submittedName>
</protein>
<gene>
    <name evidence="1" type="ORF">PACLA_8A032779</name>
</gene>
<keyword evidence="2" id="KW-1185">Reference proteome</keyword>
<accession>A0A7D9EGC0</accession>
<dbReference type="AlphaFoldDB" id="A0A7D9EGC0"/>
<comment type="caution">
    <text evidence="1">The sequence shown here is derived from an EMBL/GenBank/DDBJ whole genome shotgun (WGS) entry which is preliminary data.</text>
</comment>
<proteinExistence type="predicted"/>
<evidence type="ECO:0000313" key="2">
    <source>
        <dbReference type="Proteomes" id="UP001152795"/>
    </source>
</evidence>
<reference evidence="1" key="1">
    <citation type="submission" date="2020-04" db="EMBL/GenBank/DDBJ databases">
        <authorList>
            <person name="Alioto T."/>
            <person name="Alioto T."/>
            <person name="Gomez Garrido J."/>
        </authorList>
    </citation>
    <scope>NUCLEOTIDE SEQUENCE</scope>
    <source>
        <strain evidence="1">A484AB</strain>
    </source>
</reference>
<sequence>MDEVRDVAPYEEDAEQVGGPEEAVQPLNQQQHQNGMVFDIYLYLILYKNL</sequence>
<organism evidence="1 2">
    <name type="scientific">Paramuricea clavata</name>
    <name type="common">Red gorgonian</name>
    <name type="synonym">Violescent sea-whip</name>
    <dbReference type="NCBI Taxonomy" id="317549"/>
    <lineage>
        <taxon>Eukaryota</taxon>
        <taxon>Metazoa</taxon>
        <taxon>Cnidaria</taxon>
        <taxon>Anthozoa</taxon>
        <taxon>Octocorallia</taxon>
        <taxon>Malacalcyonacea</taxon>
        <taxon>Plexauridae</taxon>
        <taxon>Paramuricea</taxon>
    </lineage>
</organism>